<name>A0A2P4P7S7_RHIID</name>
<dbReference type="SMR" id="A0A2P4P7S7"/>
<evidence type="ECO:0000313" key="1">
    <source>
        <dbReference type="EMBL" id="POG61443.1"/>
    </source>
</evidence>
<comment type="caution">
    <text evidence="1">The sequence shown here is derived from an EMBL/GenBank/DDBJ whole genome shotgun (WGS) entry which is preliminary data.</text>
</comment>
<dbReference type="Proteomes" id="UP000018888">
    <property type="component" value="Unassembled WGS sequence"/>
</dbReference>
<evidence type="ECO:0000313" key="2">
    <source>
        <dbReference type="Proteomes" id="UP000018888"/>
    </source>
</evidence>
<protein>
    <submittedName>
        <fullName evidence="1">Uncharacterized protein</fullName>
    </submittedName>
</protein>
<gene>
    <name evidence="1" type="ORF">GLOIN_2v1786607</name>
</gene>
<dbReference type="VEuPathDB" id="FungiDB:RhiirFUN_008183"/>
<dbReference type="AlphaFoldDB" id="A0A2P4P7S7"/>
<proteinExistence type="predicted"/>
<reference evidence="1 2" key="1">
    <citation type="journal article" date="2013" name="Proc. Natl. Acad. Sci. U.S.A.">
        <title>Genome of an arbuscular mycorrhizal fungus provides insight into the oldest plant symbiosis.</title>
        <authorList>
            <person name="Tisserant E."/>
            <person name="Malbreil M."/>
            <person name="Kuo A."/>
            <person name="Kohler A."/>
            <person name="Symeonidi A."/>
            <person name="Balestrini R."/>
            <person name="Charron P."/>
            <person name="Duensing N."/>
            <person name="Frei Dit Frey N."/>
            <person name="Gianinazzi-Pearson V."/>
            <person name="Gilbert L.B."/>
            <person name="Handa Y."/>
            <person name="Herr J.R."/>
            <person name="Hijri M."/>
            <person name="Koul R."/>
            <person name="Kawaguchi M."/>
            <person name="Krajinski F."/>
            <person name="Lammers P.J."/>
            <person name="Masclaux F.G."/>
            <person name="Murat C."/>
            <person name="Morin E."/>
            <person name="Ndikumana S."/>
            <person name="Pagni M."/>
            <person name="Petitpierre D."/>
            <person name="Requena N."/>
            <person name="Rosikiewicz P."/>
            <person name="Riley R."/>
            <person name="Saito K."/>
            <person name="San Clemente H."/>
            <person name="Shapiro H."/>
            <person name="van Tuinen D."/>
            <person name="Becard G."/>
            <person name="Bonfante P."/>
            <person name="Paszkowski U."/>
            <person name="Shachar-Hill Y.Y."/>
            <person name="Tuskan G.A."/>
            <person name="Young P.W."/>
            <person name="Sanders I.R."/>
            <person name="Henrissat B."/>
            <person name="Rensing S.A."/>
            <person name="Grigoriev I.V."/>
            <person name="Corradi N."/>
            <person name="Roux C."/>
            <person name="Martin F."/>
        </authorList>
    </citation>
    <scope>NUCLEOTIDE SEQUENCE [LARGE SCALE GENOMIC DNA]</scope>
    <source>
        <strain evidence="1 2">DAOM 197198</strain>
    </source>
</reference>
<organism evidence="1 2">
    <name type="scientific">Rhizophagus irregularis (strain DAOM 181602 / DAOM 197198 / MUCL 43194)</name>
    <name type="common">Arbuscular mycorrhizal fungus</name>
    <name type="synonym">Glomus intraradices</name>
    <dbReference type="NCBI Taxonomy" id="747089"/>
    <lineage>
        <taxon>Eukaryota</taxon>
        <taxon>Fungi</taxon>
        <taxon>Fungi incertae sedis</taxon>
        <taxon>Mucoromycota</taxon>
        <taxon>Glomeromycotina</taxon>
        <taxon>Glomeromycetes</taxon>
        <taxon>Glomerales</taxon>
        <taxon>Glomeraceae</taxon>
        <taxon>Rhizophagus</taxon>
    </lineage>
</organism>
<sequence>MNTQSLSSNDKGLLTKLSQNNETTIVSNNNAYFKGNFYEKKNNEWVDSDLNEFTKILNAESFFDDTFKQIVRQIKRKKNYKIKSRGKATQIEIYDKFRTFLNYNKVNVEDDIEIFEEFSGFQKVLEEFEIKIKIGNILDILNNRSKAKSCVKRKWQVCDIGPSYLLDIKNEKWDELLKELNIENIEESDNDEDLELRLRSKNFYFELQQNLEIQLLYGIDDVYIEIEEALIKRKHLLNIN</sequence>
<reference evidence="1 2" key="2">
    <citation type="journal article" date="2018" name="New Phytol.">
        <title>High intraspecific genome diversity in the model arbuscular mycorrhizal symbiont Rhizophagus irregularis.</title>
        <authorList>
            <person name="Chen E.C.H."/>
            <person name="Morin E."/>
            <person name="Beaudet D."/>
            <person name="Noel J."/>
            <person name="Yildirir G."/>
            <person name="Ndikumana S."/>
            <person name="Charron P."/>
            <person name="St-Onge C."/>
            <person name="Giorgi J."/>
            <person name="Kruger M."/>
            <person name="Marton T."/>
            <person name="Ropars J."/>
            <person name="Grigoriev I.V."/>
            <person name="Hainaut M."/>
            <person name="Henrissat B."/>
            <person name="Roux C."/>
            <person name="Martin F."/>
            <person name="Corradi N."/>
        </authorList>
    </citation>
    <scope>NUCLEOTIDE SEQUENCE [LARGE SCALE GENOMIC DNA]</scope>
    <source>
        <strain evidence="1 2">DAOM 197198</strain>
    </source>
</reference>
<accession>A0A2P4P7S7</accession>
<keyword evidence="2" id="KW-1185">Reference proteome</keyword>
<dbReference type="EMBL" id="AUPC02000341">
    <property type="protein sequence ID" value="POG61443.1"/>
    <property type="molecule type" value="Genomic_DNA"/>
</dbReference>